<dbReference type="SMART" id="SM00034">
    <property type="entry name" value="CLECT"/>
    <property type="match status" value="1"/>
</dbReference>
<dbReference type="KEGG" id="pcw:110221111"/>
<evidence type="ECO:0000313" key="5">
    <source>
        <dbReference type="Proteomes" id="UP000515140"/>
    </source>
</evidence>
<dbReference type="InterPro" id="IPR016187">
    <property type="entry name" value="CTDL_fold"/>
</dbReference>
<evidence type="ECO:0000313" key="6">
    <source>
        <dbReference type="RefSeq" id="XP_020861163.1"/>
    </source>
</evidence>
<dbReference type="InterPro" id="IPR018378">
    <property type="entry name" value="C-type_lectin_CS"/>
</dbReference>
<reference evidence="6" key="1">
    <citation type="submission" date="2025-08" db="UniProtKB">
        <authorList>
            <consortium name="RefSeq"/>
        </authorList>
    </citation>
    <scope>IDENTIFICATION</scope>
    <source>
        <tissue evidence="6">Spleen</tissue>
    </source>
</reference>
<dbReference type="PROSITE" id="PS00615">
    <property type="entry name" value="C_TYPE_LECTIN_1"/>
    <property type="match status" value="1"/>
</dbReference>
<dbReference type="Gene3D" id="3.10.100.10">
    <property type="entry name" value="Mannose-Binding Protein A, subunit A"/>
    <property type="match status" value="1"/>
</dbReference>
<keyword evidence="1" id="KW-0430">Lectin</keyword>
<keyword evidence="3" id="KW-1133">Transmembrane helix</keyword>
<protein>
    <submittedName>
        <fullName evidence="6">C-type lectin domain family 4 member K-like</fullName>
    </submittedName>
</protein>
<evidence type="ECO:0000256" key="3">
    <source>
        <dbReference type="SAM" id="Phobius"/>
    </source>
</evidence>
<dbReference type="InterPro" id="IPR001304">
    <property type="entry name" value="C-type_lectin-like"/>
</dbReference>
<gene>
    <name evidence="6" type="primary">LOC110221111</name>
</gene>
<proteinExistence type="predicted"/>
<dbReference type="PANTHER" id="PTHR22803">
    <property type="entry name" value="MANNOSE, PHOSPHOLIPASE, LECTIN RECEPTOR RELATED"/>
    <property type="match status" value="1"/>
</dbReference>
<feature type="domain" description="C-type lectin" evidence="4">
    <location>
        <begin position="105"/>
        <end position="223"/>
    </location>
</feature>
<keyword evidence="3" id="KW-0472">Membrane</keyword>
<dbReference type="InParanoid" id="A0A6P5LVH6"/>
<keyword evidence="2" id="KW-1015">Disulfide bond</keyword>
<dbReference type="GO" id="GO:0030246">
    <property type="term" value="F:carbohydrate binding"/>
    <property type="evidence" value="ECO:0007669"/>
    <property type="project" value="UniProtKB-KW"/>
</dbReference>
<dbReference type="RefSeq" id="XP_020861163.1">
    <property type="nucleotide sequence ID" value="XM_021005504.1"/>
</dbReference>
<organism evidence="5 6">
    <name type="scientific">Phascolarctos cinereus</name>
    <name type="common">Koala</name>
    <dbReference type="NCBI Taxonomy" id="38626"/>
    <lineage>
        <taxon>Eukaryota</taxon>
        <taxon>Metazoa</taxon>
        <taxon>Chordata</taxon>
        <taxon>Craniata</taxon>
        <taxon>Vertebrata</taxon>
        <taxon>Euteleostomi</taxon>
        <taxon>Mammalia</taxon>
        <taxon>Metatheria</taxon>
        <taxon>Diprotodontia</taxon>
        <taxon>Phascolarctidae</taxon>
        <taxon>Phascolarctos</taxon>
    </lineage>
</organism>
<sequence>MDIEATDSIADDQQFFWSQGLFSKTKMRLHPGMQRMAQAALILLSLVLLISLVIVAAQYFQAKKSMSLEIKTLKDSLENINTTYNVLRQQHERFMKRDSRNWKTYNGSLYYFSCDLKSWEEAEKVCVSQDSHLASVTSVGEQEFLYKTLKGERHWIGLSDRHTEDTWTWVDGTIYDAVQSKGFWIPGQPTNYQGKEDCVEMKMEALASWNDENCELKYKFICKSPLGP</sequence>
<dbReference type="AlphaFoldDB" id="A0A6P5LVH6"/>
<accession>A0A6P5LVH6</accession>
<dbReference type="Pfam" id="PF00059">
    <property type="entry name" value="Lectin_C"/>
    <property type="match status" value="1"/>
</dbReference>
<dbReference type="InterPro" id="IPR050111">
    <property type="entry name" value="C-type_lectin/snaclec_domain"/>
</dbReference>
<evidence type="ECO:0000259" key="4">
    <source>
        <dbReference type="PROSITE" id="PS50041"/>
    </source>
</evidence>
<feature type="transmembrane region" description="Helical" evidence="3">
    <location>
        <begin position="36"/>
        <end position="60"/>
    </location>
</feature>
<dbReference type="OMA" id="WNDEACY"/>
<dbReference type="InterPro" id="IPR033989">
    <property type="entry name" value="CD209-like_CTLD"/>
</dbReference>
<dbReference type="Proteomes" id="UP000515140">
    <property type="component" value="Unplaced"/>
</dbReference>
<name>A0A6P5LVH6_PHACI</name>
<keyword evidence="5" id="KW-1185">Reference proteome</keyword>
<keyword evidence="3" id="KW-0812">Transmembrane</keyword>
<dbReference type="CDD" id="cd03590">
    <property type="entry name" value="CLECT_DC-SIGN_like"/>
    <property type="match status" value="1"/>
</dbReference>
<dbReference type="InterPro" id="IPR016186">
    <property type="entry name" value="C-type_lectin-like/link_sf"/>
</dbReference>
<dbReference type="SUPFAM" id="SSF56436">
    <property type="entry name" value="C-type lectin-like"/>
    <property type="match status" value="1"/>
</dbReference>
<dbReference type="PROSITE" id="PS50041">
    <property type="entry name" value="C_TYPE_LECTIN_2"/>
    <property type="match status" value="1"/>
</dbReference>
<evidence type="ECO:0000256" key="1">
    <source>
        <dbReference type="ARBA" id="ARBA00022734"/>
    </source>
</evidence>
<evidence type="ECO:0000256" key="2">
    <source>
        <dbReference type="ARBA" id="ARBA00023157"/>
    </source>
</evidence>
<dbReference type="GeneID" id="110221111"/>